<reference evidence="8 9" key="1">
    <citation type="submission" date="2016-10" db="EMBL/GenBank/DDBJ databases">
        <authorList>
            <person name="de Groot N.N."/>
        </authorList>
    </citation>
    <scope>NUCLEOTIDE SEQUENCE [LARGE SCALE GENOMIC DNA]</scope>
    <source>
        <strain evidence="8 9">DSM 28286</strain>
    </source>
</reference>
<evidence type="ECO:0000256" key="3">
    <source>
        <dbReference type="ARBA" id="ARBA00006046"/>
    </source>
</evidence>
<comment type="similarity">
    <text evidence="3 6">Belongs to the carotenoid/retinoid oxidoreductase family.</text>
</comment>
<evidence type="ECO:0000256" key="2">
    <source>
        <dbReference type="ARBA" id="ARBA00004829"/>
    </source>
</evidence>
<dbReference type="EMBL" id="FOXQ01000009">
    <property type="protein sequence ID" value="SFQ32720.1"/>
    <property type="molecule type" value="Genomic_DNA"/>
</dbReference>
<evidence type="ECO:0000256" key="4">
    <source>
        <dbReference type="ARBA" id="ARBA00022746"/>
    </source>
</evidence>
<organism evidence="8 9">
    <name type="scientific">Parafilimonas terrae</name>
    <dbReference type="NCBI Taxonomy" id="1465490"/>
    <lineage>
        <taxon>Bacteria</taxon>
        <taxon>Pseudomonadati</taxon>
        <taxon>Bacteroidota</taxon>
        <taxon>Chitinophagia</taxon>
        <taxon>Chitinophagales</taxon>
        <taxon>Chitinophagaceae</taxon>
        <taxon>Parafilimonas</taxon>
    </lineage>
</organism>
<evidence type="ECO:0000256" key="5">
    <source>
        <dbReference type="ARBA" id="ARBA00023002"/>
    </source>
</evidence>
<evidence type="ECO:0000313" key="8">
    <source>
        <dbReference type="EMBL" id="SFQ32720.1"/>
    </source>
</evidence>
<keyword evidence="9" id="KW-1185">Reference proteome</keyword>
<dbReference type="InterPro" id="IPR014105">
    <property type="entry name" value="Carotenoid/retinoid_OxRdtase"/>
</dbReference>
<dbReference type="PANTHER" id="PTHR43734">
    <property type="entry name" value="PHYTOENE DESATURASE"/>
    <property type="match status" value="1"/>
</dbReference>
<dbReference type="SUPFAM" id="SSF51905">
    <property type="entry name" value="FAD/NAD(P)-binding domain"/>
    <property type="match status" value="1"/>
</dbReference>
<gene>
    <name evidence="8" type="ORF">SAMN05444277_10925</name>
</gene>
<evidence type="ECO:0000313" key="9">
    <source>
        <dbReference type="Proteomes" id="UP000199031"/>
    </source>
</evidence>
<dbReference type="AlphaFoldDB" id="A0A1I5XLD1"/>
<dbReference type="GO" id="GO:0016491">
    <property type="term" value="F:oxidoreductase activity"/>
    <property type="evidence" value="ECO:0007669"/>
    <property type="project" value="UniProtKB-KW"/>
</dbReference>
<dbReference type="STRING" id="1465490.SAMN05444277_10925"/>
<dbReference type="GO" id="GO:0016117">
    <property type="term" value="P:carotenoid biosynthetic process"/>
    <property type="evidence" value="ECO:0007669"/>
    <property type="project" value="UniProtKB-KW"/>
</dbReference>
<dbReference type="Pfam" id="PF01593">
    <property type="entry name" value="Amino_oxidase"/>
    <property type="match status" value="1"/>
</dbReference>
<protein>
    <submittedName>
        <fullName evidence="8">Phytoene desaturase</fullName>
    </submittedName>
</protein>
<dbReference type="InterPro" id="IPR036188">
    <property type="entry name" value="FAD/NAD-bd_sf"/>
</dbReference>
<evidence type="ECO:0000256" key="6">
    <source>
        <dbReference type="RuleBase" id="RU362075"/>
    </source>
</evidence>
<dbReference type="PROSITE" id="PS51257">
    <property type="entry name" value="PROKAR_LIPOPROTEIN"/>
    <property type="match status" value="1"/>
</dbReference>
<keyword evidence="5 6" id="KW-0560">Oxidoreductase</keyword>
<evidence type="ECO:0000256" key="1">
    <source>
        <dbReference type="ARBA" id="ARBA00001974"/>
    </source>
</evidence>
<dbReference type="PANTHER" id="PTHR43734:SF1">
    <property type="entry name" value="PHYTOENE DESATURASE"/>
    <property type="match status" value="1"/>
</dbReference>
<dbReference type="Proteomes" id="UP000199031">
    <property type="component" value="Unassembled WGS sequence"/>
</dbReference>
<comment type="cofactor">
    <cofactor evidence="1">
        <name>FAD</name>
        <dbReference type="ChEBI" id="CHEBI:57692"/>
    </cofactor>
</comment>
<keyword evidence="4 6" id="KW-0125">Carotenoid biosynthesis</keyword>
<name>A0A1I5XLD1_9BACT</name>
<comment type="pathway">
    <text evidence="2 6">Carotenoid biosynthesis.</text>
</comment>
<dbReference type="InterPro" id="IPR001613">
    <property type="entry name" value="Flavin_amine_oxidase"/>
</dbReference>
<dbReference type="PRINTS" id="PR00757">
    <property type="entry name" value="AMINEOXDASEF"/>
</dbReference>
<feature type="domain" description="Amine oxidase" evidence="7">
    <location>
        <begin position="13"/>
        <end position="492"/>
    </location>
</feature>
<dbReference type="Gene3D" id="3.50.50.60">
    <property type="entry name" value="FAD/NAD(P)-binding domain"/>
    <property type="match status" value="2"/>
</dbReference>
<proteinExistence type="inferred from homology"/>
<evidence type="ECO:0000259" key="7">
    <source>
        <dbReference type="Pfam" id="PF01593"/>
    </source>
</evidence>
<sequence>MYAKDVIIIGSGFAGLSAACFLAKAGFNVTVLEKHDQPGGRARQLKVDGFSFDMGPSWYWMPDIFERFFNQFNKKVSDYYELVRLNPSYRIYWQNDITDIPADYNALENLFEKLEPGSSKKLELFLSEAAYKYKTGMQNFAYKPGLSIAEFLDAGLIKGIFRLDVFTSIKKHAGKYFKHPQLQQLLEFPVLFLGALPEKIPALYSLMNYADIKGGTWFPKGGMYSIVEAMYQLALELGVQFQFNKNVIKIEVENKLATKIHVQNSDNSVAVYKSATVIANADYHHTENSLLPKTYRNYSEGYWNKKIIAPSALIYYVGLNKKLHGITHHSLFFDTSFQQHAAEIYTTKQWPANPLFYVSATSATDNSLAPENCENLFFLVPVAAGLNNDTPALREHYFEKILSRFEQRINQPVKEHIIIKKTFACSNFVEDYNAYKGNAYGLANTLMQTAILKPSIKNKKIRNLFYTGQLTVPGPGVPPALISGEIVAKHIINLKK</sequence>
<dbReference type="InterPro" id="IPR002937">
    <property type="entry name" value="Amino_oxidase"/>
</dbReference>
<accession>A0A1I5XLD1</accession>
<dbReference type="NCBIfam" id="TIGR02734">
    <property type="entry name" value="crtI_fam"/>
    <property type="match status" value="1"/>
</dbReference>